<dbReference type="InterPro" id="IPR052529">
    <property type="entry name" value="Bact_Transport_Assoc"/>
</dbReference>
<organism evidence="3 4">
    <name type="scientific">Pseudonocardia hierapolitana</name>
    <dbReference type="NCBI Taxonomy" id="1128676"/>
    <lineage>
        <taxon>Bacteria</taxon>
        <taxon>Bacillati</taxon>
        <taxon>Actinomycetota</taxon>
        <taxon>Actinomycetes</taxon>
        <taxon>Pseudonocardiales</taxon>
        <taxon>Pseudonocardiaceae</taxon>
        <taxon>Pseudonocardia</taxon>
    </lineage>
</organism>
<reference evidence="3 4" key="1">
    <citation type="submission" date="2019-06" db="EMBL/GenBank/DDBJ databases">
        <title>Sequencing the genomes of 1000 actinobacteria strains.</title>
        <authorList>
            <person name="Klenk H.-P."/>
        </authorList>
    </citation>
    <scope>NUCLEOTIDE SEQUENCE [LARGE SCALE GENOMIC DNA]</scope>
    <source>
        <strain evidence="3 4">DSM 45671</strain>
    </source>
</reference>
<evidence type="ECO:0000256" key="1">
    <source>
        <dbReference type="SAM" id="Phobius"/>
    </source>
</evidence>
<gene>
    <name evidence="3" type="ORF">FHX44_114516</name>
</gene>
<evidence type="ECO:0000259" key="2">
    <source>
        <dbReference type="Pfam" id="PF04235"/>
    </source>
</evidence>
<protein>
    <submittedName>
        <fullName evidence="3">Putative membrane protein YeiB</fullName>
    </submittedName>
</protein>
<name>A0A561SUQ3_9PSEU</name>
<accession>A0A561SUQ3</accession>
<feature type="transmembrane region" description="Helical" evidence="1">
    <location>
        <begin position="361"/>
        <end position="384"/>
    </location>
</feature>
<dbReference type="PANTHER" id="PTHR30590:SF2">
    <property type="entry name" value="INNER MEMBRANE PROTEIN"/>
    <property type="match status" value="1"/>
</dbReference>
<keyword evidence="1" id="KW-0472">Membrane</keyword>
<proteinExistence type="predicted"/>
<feature type="transmembrane region" description="Helical" evidence="1">
    <location>
        <begin position="213"/>
        <end position="236"/>
    </location>
</feature>
<evidence type="ECO:0000313" key="3">
    <source>
        <dbReference type="EMBL" id="TWF78593.1"/>
    </source>
</evidence>
<evidence type="ECO:0000313" key="4">
    <source>
        <dbReference type="Proteomes" id="UP000321261"/>
    </source>
</evidence>
<dbReference type="EMBL" id="VIWU01000001">
    <property type="protein sequence ID" value="TWF78593.1"/>
    <property type="molecule type" value="Genomic_DNA"/>
</dbReference>
<feature type="transmembrane region" description="Helical" evidence="1">
    <location>
        <begin position="295"/>
        <end position="316"/>
    </location>
</feature>
<sequence>MTLLAEIRVRSLICVSYESVSYERPDVSSLRSEPPVAPRVRALAPDLARGTMLAVIALAHSQVLARPFIGPVPGPGPALDTAVQTLLTLFVDSRGYPMFAALFGYGMVQILRSRETALGWAGARRLLRRRGAWLIAFGFAHVLLLYPGDILASYGILALLLVSALRWPNARLFAVAGCAAALGALAYGSLLALPAGGELSHEVGPLGSAAFRAAVFPLIVPLNAVMAAAPVLVGMWAGHRRLLDEPERHRRLLTRVAIAGITIAAVGGIPYAFVTTGLWHPETAVLVTVATLHTAAGYAGGLGYAALVGLVAARLARRAAHGPVTAALAACGRRSMTCYLAQSVAWFLLLEPYTADLSGAVGVAAAAAVGLGVWLATVVAADLLRRAGRPGPADALLRRLVYRG</sequence>
<feature type="transmembrane region" description="Helical" evidence="1">
    <location>
        <begin position="337"/>
        <end position="355"/>
    </location>
</feature>
<feature type="transmembrane region" description="Helical" evidence="1">
    <location>
        <begin position="256"/>
        <end position="275"/>
    </location>
</feature>
<dbReference type="OrthoDB" id="2388539at2"/>
<feature type="transmembrane region" description="Helical" evidence="1">
    <location>
        <begin position="172"/>
        <end position="193"/>
    </location>
</feature>
<feature type="domain" description="DUF418" evidence="2">
    <location>
        <begin position="238"/>
        <end position="403"/>
    </location>
</feature>
<dbReference type="PANTHER" id="PTHR30590">
    <property type="entry name" value="INNER MEMBRANE PROTEIN"/>
    <property type="match status" value="1"/>
</dbReference>
<keyword evidence="1" id="KW-0812">Transmembrane</keyword>
<feature type="transmembrane region" description="Helical" evidence="1">
    <location>
        <begin position="132"/>
        <end position="160"/>
    </location>
</feature>
<keyword evidence="1" id="KW-1133">Transmembrane helix</keyword>
<keyword evidence="4" id="KW-1185">Reference proteome</keyword>
<dbReference type="InterPro" id="IPR007349">
    <property type="entry name" value="DUF418"/>
</dbReference>
<dbReference type="Pfam" id="PF04235">
    <property type="entry name" value="DUF418"/>
    <property type="match status" value="1"/>
</dbReference>
<dbReference type="AlphaFoldDB" id="A0A561SUQ3"/>
<dbReference type="Proteomes" id="UP000321261">
    <property type="component" value="Unassembled WGS sequence"/>
</dbReference>
<comment type="caution">
    <text evidence="3">The sequence shown here is derived from an EMBL/GenBank/DDBJ whole genome shotgun (WGS) entry which is preliminary data.</text>
</comment>